<evidence type="ECO:0000313" key="3">
    <source>
        <dbReference type="WBParaSite" id="maker-uti_cns_0005368-snap-gene-0.6-mRNA-1"/>
    </source>
</evidence>
<feature type="region of interest" description="Disordered" evidence="1">
    <location>
        <begin position="689"/>
        <end position="722"/>
    </location>
</feature>
<feature type="compositionally biased region" description="Polar residues" evidence="1">
    <location>
        <begin position="55"/>
        <end position="67"/>
    </location>
</feature>
<feature type="compositionally biased region" description="Low complexity" evidence="1">
    <location>
        <begin position="695"/>
        <end position="711"/>
    </location>
</feature>
<feature type="compositionally biased region" description="Basic and acidic residues" evidence="1">
    <location>
        <begin position="133"/>
        <end position="142"/>
    </location>
</feature>
<feature type="region of interest" description="Disordered" evidence="1">
    <location>
        <begin position="439"/>
        <end position="462"/>
    </location>
</feature>
<accession>A0A1I8HCQ3</accession>
<feature type="region of interest" description="Disordered" evidence="1">
    <location>
        <begin position="1"/>
        <end position="153"/>
    </location>
</feature>
<sequence>AAGPSKATAGRRSRSRGGGGKSGSKTAAAPVKRRPASASRPVIDSSAACRKKTKSSVAANATGSVGTKPQEAEPASLPRPKSRTSSVSSGSSCSHSCGQSTSCSVPESEARWSELPALKPLVNPQRLRALRLSSRDDARHGETVWQPSQRSWKEAVGGGDATVAVEPSSPLHEMAGQTSGPQDPDVRTRMDASSCRIAPSPTERNQCNSRRRCLSADEFGDVADGDTDRSTLASMALYDEGAATLAASASTPLQPIYQYSFRVPETRANMRAFCHASDRRVEAIARACDSEILLDPQPIRTAAASIALRRITVRAPDLHSLEKCCRMFDDKFPQFYASSGLGPDGRGIKNFKFTVIENTNLDIVAGGSGCGGCAQALVNPSNRGGLRHGHHVWPLLLSFRRAFHVSRALVDDALALTTALLPTRLRRFFLIGREALPEDADGQRRRQRERHQEGRGNNNKSNFCGIHLAGSSGQAQQNSGIGHKVQRVKAVAKQVNADKQGVQVGCEQGQIDQHCAASCHGNRHQRVQSVHAQREAYSGADCSGWRRAGRQAASQQVAELAPLQQQQLNSANQSAKDADAADVQQALVPPDQVLLPDIRQAVQGATSQYEGVAEQRRWRCRIAGVLSCQNVSQGHATSAEDAGGNADVVAGLEPGAQEEPRADEGYRDAGAVEQLHAGHAGKVGLNVHQSGQQVSPPEASSGGAQAGGPAEPVERHGAKGKAQQQVVKKALRSRRVHAEPLQIAGCYCRAADEQRQQLAERQRHQQPASCRSVAATAAAGPVWRCCLISSWLGSRVHSWHWRGLLAVVHHWRPERTVEFVDAPDGVSGRCGCLKAPLPLLQLKTFESNTLQPQQQAVYFFSLSVGRFSRRSCRRGSWGFWGRRRSHSPWRRRRRLSLLDCQAGAQQRPGVPVGLQQRGGVSGQGESSLSPGQAVPGQSHGTAAQVRLGGAGGQVAADEVQPACDGRQPGWRVANAVHSAGIGTAGEQTVH</sequence>
<protein>
    <submittedName>
        <fullName evidence="3">HECT domain-containing protein</fullName>
    </submittedName>
</protein>
<organism evidence="2 3">
    <name type="scientific">Macrostomum lignano</name>
    <dbReference type="NCBI Taxonomy" id="282301"/>
    <lineage>
        <taxon>Eukaryota</taxon>
        <taxon>Metazoa</taxon>
        <taxon>Spiralia</taxon>
        <taxon>Lophotrochozoa</taxon>
        <taxon>Platyhelminthes</taxon>
        <taxon>Rhabditophora</taxon>
        <taxon>Macrostomorpha</taxon>
        <taxon>Macrostomida</taxon>
        <taxon>Macrostomidae</taxon>
        <taxon>Macrostomum</taxon>
    </lineage>
</organism>
<dbReference type="AlphaFoldDB" id="A0A1I8HCQ3"/>
<keyword evidence="2" id="KW-1185">Reference proteome</keyword>
<evidence type="ECO:0000313" key="2">
    <source>
        <dbReference type="Proteomes" id="UP000095280"/>
    </source>
</evidence>
<dbReference type="WBParaSite" id="maker-uti_cns_0005368-snap-gene-0.6-mRNA-1">
    <property type="protein sequence ID" value="maker-uti_cns_0005368-snap-gene-0.6-mRNA-1"/>
    <property type="gene ID" value="maker-uti_cns_0005368-snap-gene-0.6"/>
</dbReference>
<evidence type="ECO:0000256" key="1">
    <source>
        <dbReference type="SAM" id="MobiDB-lite"/>
    </source>
</evidence>
<name>A0A1I8HCQ3_9PLAT</name>
<reference evidence="3" key="1">
    <citation type="submission" date="2016-11" db="UniProtKB">
        <authorList>
            <consortium name="WormBaseParasite"/>
        </authorList>
    </citation>
    <scope>IDENTIFICATION</scope>
</reference>
<feature type="region of interest" description="Disordered" evidence="1">
    <location>
        <begin position="906"/>
        <end position="941"/>
    </location>
</feature>
<feature type="compositionally biased region" description="Low complexity" evidence="1">
    <location>
        <begin position="83"/>
        <end position="105"/>
    </location>
</feature>
<proteinExistence type="predicted"/>
<dbReference type="Proteomes" id="UP000095280">
    <property type="component" value="Unplaced"/>
</dbReference>